<evidence type="ECO:0000259" key="5">
    <source>
        <dbReference type="SMART" id="SM00065"/>
    </source>
</evidence>
<dbReference type="Gene3D" id="2.40.50.100">
    <property type="match status" value="1"/>
</dbReference>
<evidence type="ECO:0000256" key="3">
    <source>
        <dbReference type="SAM" id="Coils"/>
    </source>
</evidence>
<dbReference type="EMBL" id="NHSD01000302">
    <property type="protein sequence ID" value="MBK5928394.1"/>
    <property type="molecule type" value="Genomic_DNA"/>
</dbReference>
<dbReference type="SMART" id="SM00065">
    <property type="entry name" value="GAF"/>
    <property type="match status" value="1"/>
</dbReference>
<evidence type="ECO:0000256" key="4">
    <source>
        <dbReference type="SAM" id="MobiDB-lite"/>
    </source>
</evidence>
<accession>A0A934WK11</accession>
<dbReference type="SUPFAM" id="SSF55781">
    <property type="entry name" value="GAF domain-like"/>
    <property type="match status" value="1"/>
</dbReference>
<keyword evidence="2 3" id="KW-0175">Coiled coil</keyword>
<evidence type="ECO:0000256" key="1">
    <source>
        <dbReference type="ARBA" id="ARBA00004196"/>
    </source>
</evidence>
<dbReference type="InterPro" id="IPR050465">
    <property type="entry name" value="UPF0194_transport"/>
</dbReference>
<dbReference type="InterPro" id="IPR058647">
    <property type="entry name" value="BSH_CzcB-like"/>
</dbReference>
<dbReference type="AlphaFoldDB" id="A0A934WK11"/>
<dbReference type="SUPFAM" id="SSF111369">
    <property type="entry name" value="HlyD-like secretion proteins"/>
    <property type="match status" value="1"/>
</dbReference>
<evidence type="ECO:0000256" key="2">
    <source>
        <dbReference type="ARBA" id="ARBA00023054"/>
    </source>
</evidence>
<evidence type="ECO:0000313" key="7">
    <source>
        <dbReference type="Proteomes" id="UP000706333"/>
    </source>
</evidence>
<organism evidence="6 7">
    <name type="scientific">Rhodobaculum claviforme</name>
    <dbReference type="NCBI Taxonomy" id="1549854"/>
    <lineage>
        <taxon>Bacteria</taxon>
        <taxon>Pseudomonadati</taxon>
        <taxon>Pseudomonadota</taxon>
        <taxon>Alphaproteobacteria</taxon>
        <taxon>Rhodobacterales</taxon>
        <taxon>Paracoccaceae</taxon>
        <taxon>Rhodobaculum</taxon>
    </lineage>
</organism>
<reference evidence="6" key="1">
    <citation type="submission" date="2017-05" db="EMBL/GenBank/DDBJ databases">
        <authorList>
            <person name="Imhoff J.F."/>
            <person name="Rahn T."/>
            <person name="Kuenzel S."/>
            <person name="Neulinger S.C."/>
        </authorList>
    </citation>
    <scope>NUCLEOTIDE SEQUENCE</scope>
    <source>
        <strain evidence="6">LMG 28126</strain>
    </source>
</reference>
<dbReference type="GO" id="GO:0030313">
    <property type="term" value="C:cell envelope"/>
    <property type="evidence" value="ECO:0007669"/>
    <property type="project" value="UniProtKB-SubCell"/>
</dbReference>
<keyword evidence="7" id="KW-1185">Reference proteome</keyword>
<feature type="region of interest" description="Disordered" evidence="4">
    <location>
        <begin position="87"/>
        <end position="107"/>
    </location>
</feature>
<dbReference type="PANTHER" id="PTHR32347:SF23">
    <property type="entry name" value="BLL5650 PROTEIN"/>
    <property type="match status" value="1"/>
</dbReference>
<comment type="subcellular location">
    <subcellularLocation>
        <location evidence="1">Cell envelope</location>
    </subcellularLocation>
</comment>
<dbReference type="InterPro" id="IPR029016">
    <property type="entry name" value="GAF-like_dom_sf"/>
</dbReference>
<dbReference type="Pfam" id="PF01590">
    <property type="entry name" value="GAF"/>
    <property type="match status" value="1"/>
</dbReference>
<feature type="coiled-coil region" evidence="3">
    <location>
        <begin position="456"/>
        <end position="483"/>
    </location>
</feature>
<evidence type="ECO:0000313" key="6">
    <source>
        <dbReference type="EMBL" id="MBK5928394.1"/>
    </source>
</evidence>
<dbReference type="Gene3D" id="3.30.450.40">
    <property type="match status" value="1"/>
</dbReference>
<reference evidence="6" key="2">
    <citation type="journal article" date="2020" name="Microorganisms">
        <title>Osmotic Adaptation and Compatible Solute Biosynthesis of Phototrophic Bacteria as Revealed from Genome Analyses.</title>
        <authorList>
            <person name="Imhoff J.F."/>
            <person name="Rahn T."/>
            <person name="Kunzel S."/>
            <person name="Keller A."/>
            <person name="Neulinger S.C."/>
        </authorList>
    </citation>
    <scope>NUCLEOTIDE SEQUENCE</scope>
    <source>
        <strain evidence="6">LMG 28126</strain>
    </source>
</reference>
<dbReference type="InterPro" id="IPR003018">
    <property type="entry name" value="GAF"/>
</dbReference>
<dbReference type="Proteomes" id="UP000706333">
    <property type="component" value="Unassembled WGS sequence"/>
</dbReference>
<comment type="caution">
    <text evidence="6">The sequence shown here is derived from an EMBL/GenBank/DDBJ whole genome shotgun (WGS) entry which is preliminary data.</text>
</comment>
<proteinExistence type="predicted"/>
<dbReference type="PANTHER" id="PTHR32347">
    <property type="entry name" value="EFFLUX SYSTEM COMPONENT YKNX-RELATED"/>
    <property type="match status" value="1"/>
</dbReference>
<gene>
    <name evidence="6" type="ORF">CCR87_13810</name>
</gene>
<protein>
    <submittedName>
        <fullName evidence="6">Diguanylate cyclase</fullName>
    </submittedName>
</protein>
<feature type="domain" description="GAF" evidence="5">
    <location>
        <begin position="188"/>
        <end position="341"/>
    </location>
</feature>
<name>A0A934WK11_9RHOB</name>
<dbReference type="Gene3D" id="2.40.30.170">
    <property type="match status" value="1"/>
</dbReference>
<sequence length="628" mass="67015">MQDRPATATAPQPRPDVVSLDSSLWATFANARGEGAFLTAWLALLVSRLGGVRLAAVLQADHGAGAFVPRAVVPDPRHDLSSLQGVAERSLASARPATETDPTAEDGAGLSRLAYPVRRAGEPVAVVVVLDLAGVDPRALQAALRELHWSAGWLAARLWEAKAGDEAGRVARAGIALDILAAMAEHRRPEAAAMAVANELQSVLAADQVAIGMVTGARTAPRIRLLSLSHTAWFRKRSAFAEALEAAMEEAFDQSGTVALPPLDSTARAIAVAHEDLRLGRPVRHVLTVALPDEAGTVGALSVLRRGDVPFTEDDRMVAEAVAALVGPVLELKRRTRRWVGGRIIDGTAHVLGVLLGPRRLSWKLLALALIALAVAAATVRAPFRVQAEAALQGTVQRAAVAPFAGYVDAAPLRAGDVVAAGDLLARLEDTDLRLEALRWRSEVDRLTAQSREALARADRTQIALLEAQIAQARAQMALTEGKLARTRILAPIDGVIVSGDLSQRLGAPVQPGEVLFEVAPVGDFRVELWLDERDLRHVAEGLPGRLLLAGQPSDGLAITLTRITPLAEPREGINSFRLEAALDAVQPGLRPGMEGVAKIDAGEALLSWIWTRRLIDWVRHTAWTWQP</sequence>
<dbReference type="Pfam" id="PF25973">
    <property type="entry name" value="BSH_CzcB"/>
    <property type="match status" value="1"/>
</dbReference>